<evidence type="ECO:0000256" key="1">
    <source>
        <dbReference type="SAM" id="MobiDB-lite"/>
    </source>
</evidence>
<dbReference type="RefSeq" id="WP_189265937.1">
    <property type="nucleotide sequence ID" value="NZ_BMML01000015.1"/>
</dbReference>
<comment type="caution">
    <text evidence="2">The sequence shown here is derived from an EMBL/GenBank/DDBJ whole genome shotgun (WGS) entry which is preliminary data.</text>
</comment>
<organism evidence="2 3">
    <name type="scientific">Streptomyces fuscichromogenes</name>
    <dbReference type="NCBI Taxonomy" id="1324013"/>
    <lineage>
        <taxon>Bacteria</taxon>
        <taxon>Bacillati</taxon>
        <taxon>Actinomycetota</taxon>
        <taxon>Actinomycetes</taxon>
        <taxon>Kitasatosporales</taxon>
        <taxon>Streptomycetaceae</taxon>
        <taxon>Streptomyces</taxon>
    </lineage>
</organism>
<sequence length="80" mass="8293">MIKQVSHSTAADSPAGFSLALAVAYELHAPTQAQAAEAAVAPAPRAPEVAPAPQLMGLRTSAARPHQRKVPLSRMTLVRG</sequence>
<accession>A0A917XIE3</accession>
<reference evidence="2" key="1">
    <citation type="journal article" date="2014" name="Int. J. Syst. Evol. Microbiol.">
        <title>Complete genome sequence of Corynebacterium casei LMG S-19264T (=DSM 44701T), isolated from a smear-ripened cheese.</title>
        <authorList>
            <consortium name="US DOE Joint Genome Institute (JGI-PGF)"/>
            <person name="Walter F."/>
            <person name="Albersmeier A."/>
            <person name="Kalinowski J."/>
            <person name="Ruckert C."/>
        </authorList>
    </citation>
    <scope>NUCLEOTIDE SEQUENCE</scope>
    <source>
        <strain evidence="2">CGMCC 4.7110</strain>
    </source>
</reference>
<evidence type="ECO:0000313" key="3">
    <source>
        <dbReference type="Proteomes" id="UP000653411"/>
    </source>
</evidence>
<feature type="region of interest" description="Disordered" evidence="1">
    <location>
        <begin position="61"/>
        <end position="80"/>
    </location>
</feature>
<protein>
    <submittedName>
        <fullName evidence="2">Uncharacterized protein</fullName>
    </submittedName>
</protein>
<keyword evidence="3" id="KW-1185">Reference proteome</keyword>
<proteinExistence type="predicted"/>
<dbReference type="EMBL" id="BMML01000015">
    <property type="protein sequence ID" value="GGN25518.1"/>
    <property type="molecule type" value="Genomic_DNA"/>
</dbReference>
<name>A0A917XIE3_9ACTN</name>
<dbReference type="AlphaFoldDB" id="A0A917XIE3"/>
<reference evidence="2" key="2">
    <citation type="submission" date="2020-09" db="EMBL/GenBank/DDBJ databases">
        <authorList>
            <person name="Sun Q."/>
            <person name="Zhou Y."/>
        </authorList>
    </citation>
    <scope>NUCLEOTIDE SEQUENCE</scope>
    <source>
        <strain evidence="2">CGMCC 4.7110</strain>
    </source>
</reference>
<dbReference type="Proteomes" id="UP000653411">
    <property type="component" value="Unassembled WGS sequence"/>
</dbReference>
<gene>
    <name evidence="2" type="ORF">GCM10011578_059490</name>
</gene>
<evidence type="ECO:0000313" key="2">
    <source>
        <dbReference type="EMBL" id="GGN25518.1"/>
    </source>
</evidence>